<protein>
    <recommendedName>
        <fullName evidence="1">pPIWI-RE RNaseH domain-containing protein</fullName>
    </recommendedName>
</protein>
<comment type="caution">
    <text evidence="2">The sequence shown here is derived from an EMBL/GenBank/DDBJ whole genome shotgun (WGS) entry which is preliminary data.</text>
</comment>
<dbReference type="Pfam" id="PF13032">
    <property type="entry name" value="RNaseH_pPIWI_RE"/>
    <property type="match status" value="1"/>
</dbReference>
<accession>A0ABQ3PZI0</accession>
<evidence type="ECO:0000259" key="1">
    <source>
        <dbReference type="Pfam" id="PF13032"/>
    </source>
</evidence>
<dbReference type="InterPro" id="IPR024996">
    <property type="entry name" value="RNaseH_pPIWI_RE"/>
</dbReference>
<evidence type="ECO:0000313" key="2">
    <source>
        <dbReference type="EMBL" id="GHI30438.1"/>
    </source>
</evidence>
<proteinExistence type="predicted"/>
<gene>
    <name evidence="2" type="ORF">Sdagh_21680</name>
</gene>
<sequence>MWGTADPEGRVFASTASKPHTVAELPKGLMKLVPTARGRTAPGKTAWNPGQLEITVLGCLSGKALADSGRADDPPDRPAEWATLAHQLRHHDDYPPLARPLPLHLARLAGEYVLPVAGPS</sequence>
<evidence type="ECO:0000313" key="3">
    <source>
        <dbReference type="Proteomes" id="UP001052655"/>
    </source>
</evidence>
<name>A0ABQ3PZI0_9ACTN</name>
<reference evidence="2" key="1">
    <citation type="submission" date="2024-05" db="EMBL/GenBank/DDBJ databases">
        <title>Whole genome shotgun sequence of Streptomyces daghestanicus NBRC 12762.</title>
        <authorList>
            <person name="Komaki H."/>
            <person name="Tamura T."/>
        </authorList>
    </citation>
    <scope>NUCLEOTIDE SEQUENCE</scope>
    <source>
        <strain evidence="2">NBRC 12762</strain>
    </source>
</reference>
<keyword evidence="3" id="KW-1185">Reference proteome</keyword>
<feature type="domain" description="pPIWI-RE RNaseH" evidence="1">
    <location>
        <begin position="2"/>
        <end position="115"/>
    </location>
</feature>
<dbReference type="Proteomes" id="UP001052655">
    <property type="component" value="Unassembled WGS sequence"/>
</dbReference>
<organism evidence="2 3">
    <name type="scientific">Streptomyces daghestanicus</name>
    <dbReference type="NCBI Taxonomy" id="66885"/>
    <lineage>
        <taxon>Bacteria</taxon>
        <taxon>Bacillati</taxon>
        <taxon>Actinomycetota</taxon>
        <taxon>Actinomycetes</taxon>
        <taxon>Kitasatosporales</taxon>
        <taxon>Streptomycetaceae</taxon>
        <taxon>Streptomyces</taxon>
    </lineage>
</organism>
<dbReference type="EMBL" id="BNDX01000008">
    <property type="protein sequence ID" value="GHI30438.1"/>
    <property type="molecule type" value="Genomic_DNA"/>
</dbReference>